<evidence type="ECO:0000313" key="2">
    <source>
        <dbReference type="Proteomes" id="UP000223392"/>
    </source>
</evidence>
<name>A0A220NTU4_9CAUD</name>
<proteinExistence type="predicted"/>
<sequence length="51" mass="5941">MKHTHKLMVKFEGAKGYERYGVFFSEDDAWNAGLATFSEHNNIEDFTVEEI</sequence>
<accession>A0A220NTU4</accession>
<reference evidence="1 2" key="1">
    <citation type="journal article" date="2015" name="Bacteriophage">
        <title>A small-scale experiment of using phage-based probiotic dietary supplement for prevention of E. coli traveler's diarrhea.</title>
        <authorList>
            <person name="Aleshkin A.V."/>
            <person name="Rubalskii E.O."/>
            <person name="Volozhantsev N.V."/>
            <person name="Verevkin V.V."/>
            <person name="Svetoch E.A."/>
            <person name="Kiseleva I.A."/>
            <person name="Bochkareva S.S."/>
            <person name="Borisova O.Y."/>
            <person name="Popova A.V."/>
            <person name="Bogun A.G."/>
            <person name="Afanas'ev S.S."/>
        </authorList>
    </citation>
    <scope>NUCLEOTIDE SEQUENCE [LARGE SCALE GENOMIC DNA]</scope>
</reference>
<dbReference type="EMBL" id="KY683735">
    <property type="protein sequence ID" value="ASJ80347.1"/>
    <property type="molecule type" value="Genomic_DNA"/>
</dbReference>
<organism evidence="1 2">
    <name type="scientific">Escherichia phage ECD7</name>
    <dbReference type="NCBI Taxonomy" id="1981499"/>
    <lineage>
        <taxon>Viruses</taxon>
        <taxon>Duplodnaviria</taxon>
        <taxon>Heunggongvirae</taxon>
        <taxon>Uroviricota</taxon>
        <taxon>Caudoviricetes</taxon>
        <taxon>Pantevenvirales</taxon>
        <taxon>Straboviridae</taxon>
        <taxon>Krischvirus</taxon>
        <taxon>Krischvirus ecd7</taxon>
    </lineage>
</organism>
<protein>
    <submittedName>
        <fullName evidence="1">Uncharacterized protein</fullName>
    </submittedName>
</protein>
<keyword evidence="2" id="KW-1185">Reference proteome</keyword>
<gene>
    <name evidence="1" type="ORF">ECD7_00255</name>
</gene>
<dbReference type="Proteomes" id="UP000223392">
    <property type="component" value="Segment"/>
</dbReference>
<evidence type="ECO:0000313" key="1">
    <source>
        <dbReference type="EMBL" id="ASJ80347.1"/>
    </source>
</evidence>